<evidence type="ECO:0000259" key="12">
    <source>
        <dbReference type="Pfam" id="PF02767"/>
    </source>
</evidence>
<dbReference type="NCBIfam" id="TIGR00663">
    <property type="entry name" value="dnan"/>
    <property type="match status" value="1"/>
</dbReference>
<dbReference type="EMBL" id="CP066776">
    <property type="protein sequence ID" value="QQL45010.1"/>
    <property type="molecule type" value="Genomic_DNA"/>
</dbReference>
<dbReference type="InterPro" id="IPR022637">
    <property type="entry name" value="DNA_polIII_beta_cen"/>
</dbReference>
<dbReference type="InterPro" id="IPR022635">
    <property type="entry name" value="DNA_polIII_beta_C"/>
</dbReference>
<feature type="domain" description="DNA polymerase III beta sliding clamp central" evidence="12">
    <location>
        <begin position="129"/>
        <end position="242"/>
    </location>
</feature>
<dbReference type="Pfam" id="PF00712">
    <property type="entry name" value="DNA_pol3_beta"/>
    <property type="match status" value="1"/>
</dbReference>
<dbReference type="Pfam" id="PF02767">
    <property type="entry name" value="DNA_pol3_beta_2"/>
    <property type="match status" value="1"/>
</dbReference>
<dbReference type="GO" id="GO:0009360">
    <property type="term" value="C:DNA polymerase III complex"/>
    <property type="evidence" value="ECO:0007669"/>
    <property type="project" value="InterPro"/>
</dbReference>
<evidence type="ECO:0000256" key="6">
    <source>
        <dbReference type="ARBA" id="ARBA00022695"/>
    </source>
</evidence>
<comment type="function">
    <text evidence="10">Confers DNA tethering and processivity to DNA polymerases and other proteins. Acts as a clamp, forming a ring around DNA (a reaction catalyzed by the clamp-loading complex) which diffuses in an ATP-independent manner freely and bidirectionally along dsDNA. Initially characterized for its ability to contact the catalytic subunit of DNA polymerase III (Pol III), a complex, multichain enzyme responsible for most of the replicative synthesis in bacteria; Pol III exhibits 3'-5' exonuclease proofreading activity. The beta chain is required for initiation of replication as well as for processivity of DNA replication.</text>
</comment>
<keyword evidence="8 10" id="KW-0239">DNA-directed DNA polymerase</keyword>
<dbReference type="InterPro" id="IPR001001">
    <property type="entry name" value="DNA_polIII_beta"/>
</dbReference>
<name>A0A6B3LF65_9BACT</name>
<evidence type="ECO:0000256" key="7">
    <source>
        <dbReference type="ARBA" id="ARBA00022705"/>
    </source>
</evidence>
<dbReference type="Proteomes" id="UP000475117">
    <property type="component" value="Chromosome"/>
</dbReference>
<evidence type="ECO:0000256" key="2">
    <source>
        <dbReference type="ARBA" id="ARBA00010752"/>
    </source>
</evidence>
<comment type="subcellular location">
    <subcellularLocation>
        <location evidence="1 10">Cytoplasm</location>
    </subcellularLocation>
</comment>
<evidence type="ECO:0000256" key="5">
    <source>
        <dbReference type="ARBA" id="ARBA00022679"/>
    </source>
</evidence>
<dbReference type="KEGG" id="soa:G3M56_000010"/>
<dbReference type="Gene3D" id="3.70.10.10">
    <property type="match status" value="1"/>
</dbReference>
<dbReference type="GO" id="GO:0003887">
    <property type="term" value="F:DNA-directed DNA polymerase activity"/>
    <property type="evidence" value="ECO:0007669"/>
    <property type="project" value="UniProtKB-UniRule"/>
</dbReference>
<dbReference type="InterPro" id="IPR022634">
    <property type="entry name" value="DNA_polIII_beta_N"/>
</dbReference>
<feature type="domain" description="DNA polymerase III beta sliding clamp C-terminal" evidence="13">
    <location>
        <begin position="244"/>
        <end position="362"/>
    </location>
</feature>
<dbReference type="GO" id="GO:0005737">
    <property type="term" value="C:cytoplasm"/>
    <property type="evidence" value="ECO:0007669"/>
    <property type="project" value="UniProtKB-SubCell"/>
</dbReference>
<keyword evidence="6 10" id="KW-0548">Nucleotidyltransferase</keyword>
<evidence type="ECO:0000259" key="13">
    <source>
        <dbReference type="Pfam" id="PF02768"/>
    </source>
</evidence>
<dbReference type="PANTHER" id="PTHR30478">
    <property type="entry name" value="DNA POLYMERASE III SUBUNIT BETA"/>
    <property type="match status" value="1"/>
</dbReference>
<keyword evidence="5 10" id="KW-0808">Transferase</keyword>
<evidence type="ECO:0000256" key="3">
    <source>
        <dbReference type="ARBA" id="ARBA00021035"/>
    </source>
</evidence>
<evidence type="ECO:0000313" key="15">
    <source>
        <dbReference type="Proteomes" id="UP000475117"/>
    </source>
</evidence>
<evidence type="ECO:0000256" key="10">
    <source>
        <dbReference type="PIRNR" id="PIRNR000804"/>
    </source>
</evidence>
<organism evidence="14 15">
    <name type="scientific">Sulfuriroseicoccus oceanibius</name>
    <dbReference type="NCBI Taxonomy" id="2707525"/>
    <lineage>
        <taxon>Bacteria</taxon>
        <taxon>Pseudomonadati</taxon>
        <taxon>Verrucomicrobiota</taxon>
        <taxon>Verrucomicrobiia</taxon>
        <taxon>Verrucomicrobiales</taxon>
        <taxon>Verrucomicrobiaceae</taxon>
        <taxon>Sulfuriroseicoccus</taxon>
    </lineage>
</organism>
<dbReference type="Gene3D" id="3.10.150.10">
    <property type="entry name" value="DNA Polymerase III, subunit A, domain 2"/>
    <property type="match status" value="1"/>
</dbReference>
<sequence>MKFRITKDDFLDGLQQVQHVVSSRATLPILSNVLLEARDGELKLTTTDLDVGVSCGVSADVERAGETTLPARRLASIIRELPANDIDIEVDAKNVATIRSGPSFFRIIGLPGEDFPRLPDFQESREFKLSQAVLRDGLKKTSYAISTDETRYVLNGIFASFRDGKLSLVATDGRRLAMVENEIEFPQSQEIDIIIPTKAVSELQRLLGNEGEVKIFASESQVAFELNDAVLISKLIEGNYPNYRQVIPASTKERIVIDRDMLYTIVNRVSLLAPDKTSSVKLSFGPDSIEIASSAQEIGEAQETLPVTYSGSEFSIAFNPDFLMAPLRALSEDSIYLDLTDEMSPGVIRTEGSFLYVLMPMRINQG</sequence>
<evidence type="ECO:0000256" key="4">
    <source>
        <dbReference type="ARBA" id="ARBA00022490"/>
    </source>
</evidence>
<dbReference type="RefSeq" id="WP_164365366.1">
    <property type="nucleotide sequence ID" value="NZ_CP066776.1"/>
</dbReference>
<keyword evidence="9" id="KW-0238">DNA-binding</keyword>
<keyword evidence="7 10" id="KW-0235">DNA replication</keyword>
<dbReference type="GO" id="GO:0008408">
    <property type="term" value="F:3'-5' exonuclease activity"/>
    <property type="evidence" value="ECO:0007669"/>
    <property type="project" value="InterPro"/>
</dbReference>
<evidence type="ECO:0000256" key="1">
    <source>
        <dbReference type="ARBA" id="ARBA00004496"/>
    </source>
</evidence>
<gene>
    <name evidence="14" type="primary">dnaN</name>
    <name evidence="14" type="ORF">G3M56_000010</name>
</gene>
<comment type="similarity">
    <text evidence="2 10">Belongs to the beta sliding clamp family.</text>
</comment>
<feature type="domain" description="DNA polymerase III beta sliding clamp N-terminal" evidence="11">
    <location>
        <begin position="1"/>
        <end position="119"/>
    </location>
</feature>
<accession>A0A6B3LF65</accession>
<dbReference type="InterPro" id="IPR046938">
    <property type="entry name" value="DNA_clamp_sf"/>
</dbReference>
<evidence type="ECO:0000313" key="14">
    <source>
        <dbReference type="EMBL" id="QQL45010.1"/>
    </source>
</evidence>
<dbReference type="AlphaFoldDB" id="A0A6B3LF65"/>
<protein>
    <recommendedName>
        <fullName evidence="3 10">Beta sliding clamp</fullName>
    </recommendedName>
</protein>
<evidence type="ECO:0000256" key="9">
    <source>
        <dbReference type="ARBA" id="ARBA00023125"/>
    </source>
</evidence>
<dbReference type="SMART" id="SM00480">
    <property type="entry name" value="POL3Bc"/>
    <property type="match status" value="1"/>
</dbReference>
<dbReference type="GO" id="GO:0003677">
    <property type="term" value="F:DNA binding"/>
    <property type="evidence" value="ECO:0007669"/>
    <property type="project" value="UniProtKB-UniRule"/>
</dbReference>
<dbReference type="Pfam" id="PF02768">
    <property type="entry name" value="DNA_pol3_beta_3"/>
    <property type="match status" value="1"/>
</dbReference>
<keyword evidence="4 10" id="KW-0963">Cytoplasm</keyword>
<reference evidence="14 15" key="1">
    <citation type="submission" date="2020-12" db="EMBL/GenBank/DDBJ databases">
        <title>Sulforoseuscoccus oceanibium gen. nov., sp. nov., a representative of the phylum Verrucomicrobia with special cytoplasmic membrane, and proposal of Sulforoseuscoccusaceae fam. nov.</title>
        <authorList>
            <person name="Xi F."/>
        </authorList>
    </citation>
    <scope>NUCLEOTIDE SEQUENCE [LARGE SCALE GENOMIC DNA]</scope>
    <source>
        <strain evidence="14 15">T37</strain>
    </source>
</reference>
<proteinExistence type="inferred from homology"/>
<evidence type="ECO:0000256" key="8">
    <source>
        <dbReference type="ARBA" id="ARBA00022932"/>
    </source>
</evidence>
<dbReference type="PIRSF" id="PIRSF000804">
    <property type="entry name" value="DNA_pol_III_b"/>
    <property type="match status" value="1"/>
</dbReference>
<evidence type="ECO:0000259" key="11">
    <source>
        <dbReference type="Pfam" id="PF00712"/>
    </source>
</evidence>
<comment type="subunit">
    <text evidence="10">Forms a ring-shaped head-to-tail homodimer around DNA.</text>
</comment>
<dbReference type="SUPFAM" id="SSF55979">
    <property type="entry name" value="DNA clamp"/>
    <property type="match status" value="3"/>
</dbReference>
<keyword evidence="15" id="KW-1185">Reference proteome</keyword>
<dbReference type="GO" id="GO:0006271">
    <property type="term" value="P:DNA strand elongation involved in DNA replication"/>
    <property type="evidence" value="ECO:0007669"/>
    <property type="project" value="TreeGrafter"/>
</dbReference>
<dbReference type="CDD" id="cd00140">
    <property type="entry name" value="beta_clamp"/>
    <property type="match status" value="1"/>
</dbReference>
<dbReference type="PANTHER" id="PTHR30478:SF0">
    <property type="entry name" value="BETA SLIDING CLAMP"/>
    <property type="match status" value="1"/>
</dbReference>